<proteinExistence type="predicted"/>
<sequence>MDRSSPEIETLLPDVGGCYLDELAGHENRILRQVRHRLAREATRLGSATAGFTSSA</sequence>
<name>A0A0S4QS43_9ACTN</name>
<evidence type="ECO:0000313" key="2">
    <source>
        <dbReference type="Proteomes" id="UP000198802"/>
    </source>
</evidence>
<keyword evidence="2" id="KW-1185">Reference proteome</keyword>
<protein>
    <submittedName>
        <fullName evidence="1">FXSXX-COOH protein</fullName>
    </submittedName>
</protein>
<reference evidence="2" key="1">
    <citation type="submission" date="2015-11" db="EMBL/GenBank/DDBJ databases">
        <authorList>
            <person name="Varghese N."/>
        </authorList>
    </citation>
    <scope>NUCLEOTIDE SEQUENCE [LARGE SCALE GENOMIC DNA]</scope>
    <source>
        <strain evidence="2">DSM 45899</strain>
    </source>
</reference>
<dbReference type="Proteomes" id="UP000198802">
    <property type="component" value="Unassembled WGS sequence"/>
</dbReference>
<gene>
    <name evidence="1" type="ORF">Ga0074812_11725</name>
</gene>
<dbReference type="NCBIfam" id="TIGR04268">
    <property type="entry name" value="FxSxx-COOH"/>
    <property type="match status" value="1"/>
</dbReference>
<dbReference type="EMBL" id="FAOZ01000017">
    <property type="protein sequence ID" value="CUU58116.1"/>
    <property type="molecule type" value="Genomic_DNA"/>
</dbReference>
<evidence type="ECO:0000313" key="1">
    <source>
        <dbReference type="EMBL" id="CUU58116.1"/>
    </source>
</evidence>
<dbReference type="InterPro" id="IPR026334">
    <property type="entry name" value="FxSxx-COOH"/>
</dbReference>
<dbReference type="AlphaFoldDB" id="A0A0S4QS43"/>
<accession>A0A0S4QS43</accession>
<dbReference type="RefSeq" id="WP_063793230.1">
    <property type="nucleotide sequence ID" value="NZ_FAOZ01000017.1"/>
</dbReference>
<organism evidence="1 2">
    <name type="scientific">Parafrankia irregularis</name>
    <dbReference type="NCBI Taxonomy" id="795642"/>
    <lineage>
        <taxon>Bacteria</taxon>
        <taxon>Bacillati</taxon>
        <taxon>Actinomycetota</taxon>
        <taxon>Actinomycetes</taxon>
        <taxon>Frankiales</taxon>
        <taxon>Frankiaceae</taxon>
        <taxon>Parafrankia</taxon>
    </lineage>
</organism>